<organism evidence="1 2">
    <name type="scientific">Paenibacillus alvei</name>
    <name type="common">Bacillus alvei</name>
    <dbReference type="NCBI Taxonomy" id="44250"/>
    <lineage>
        <taxon>Bacteria</taxon>
        <taxon>Bacillati</taxon>
        <taxon>Bacillota</taxon>
        <taxon>Bacilli</taxon>
        <taxon>Bacillales</taxon>
        <taxon>Paenibacillaceae</taxon>
        <taxon>Paenibacillus</taxon>
    </lineage>
</organism>
<dbReference type="EMBL" id="LS992241">
    <property type="protein sequence ID" value="SYX82242.1"/>
    <property type="molecule type" value="Genomic_DNA"/>
</dbReference>
<sequence>MCIFQPMIAAVPAAATAQQQPIHKLVLFITSLPDTHTFPVMYKLSEFQYSTRLKPRPNKIILRNKGFAQIIPVTTELETMRTALMAALCGK</sequence>
<reference evidence="2" key="1">
    <citation type="submission" date="2018-08" db="EMBL/GenBank/DDBJ databases">
        <authorList>
            <person name="Chevrot R."/>
        </authorList>
    </citation>
    <scope>NUCLEOTIDE SEQUENCE [LARGE SCALE GENOMIC DNA]</scope>
</reference>
<proteinExistence type="predicted"/>
<evidence type="ECO:0000313" key="2">
    <source>
        <dbReference type="Proteomes" id="UP000304148"/>
    </source>
</evidence>
<gene>
    <name evidence="1" type="ORF">PBLR_10662</name>
</gene>
<dbReference type="Proteomes" id="UP000304148">
    <property type="component" value="Chromosome"/>
</dbReference>
<name>A0A383R6P7_PAEAL</name>
<protein>
    <submittedName>
        <fullName evidence="1">Uncharacterized protein</fullName>
    </submittedName>
</protein>
<evidence type="ECO:0000313" key="1">
    <source>
        <dbReference type="EMBL" id="SYX82242.1"/>
    </source>
</evidence>
<accession>A0A383R6P7</accession>
<dbReference type="AlphaFoldDB" id="A0A383R6P7"/>